<reference evidence="2 3" key="1">
    <citation type="submission" date="2020-04" db="EMBL/GenBank/DDBJ databases">
        <authorList>
            <person name="Zhang R."/>
            <person name="Schippers A."/>
        </authorList>
    </citation>
    <scope>NUCLEOTIDE SEQUENCE [LARGE SCALE GENOMIC DNA]</scope>
    <source>
        <strain evidence="2 3">DSM 109850</strain>
    </source>
</reference>
<evidence type="ECO:0000313" key="3">
    <source>
        <dbReference type="Proteomes" id="UP000533476"/>
    </source>
</evidence>
<dbReference type="Proteomes" id="UP000533476">
    <property type="component" value="Unassembled WGS sequence"/>
</dbReference>
<gene>
    <name evidence="2" type="ORF">HIJ39_14145</name>
</gene>
<evidence type="ECO:0000256" key="1">
    <source>
        <dbReference type="SAM" id="Phobius"/>
    </source>
</evidence>
<dbReference type="EMBL" id="JABBVZ010000053">
    <property type="protein sequence ID" value="NMP23484.1"/>
    <property type="molecule type" value="Genomic_DNA"/>
</dbReference>
<evidence type="ECO:0008006" key="4">
    <source>
        <dbReference type="Google" id="ProtNLM"/>
    </source>
</evidence>
<sequence length="114" mass="13367">MNDESPYLIPRAIPLRYEFFPGWGWAEMRVVVLGLIVGALAFANATWVIRTPDWVRLVALIWPSAIGYFLALPGIQGTSFWSQWVAWHQYRQRPTRWLYDWNRPEGWEEGNGET</sequence>
<accession>A0A7Y0L7S5</accession>
<keyword evidence="1" id="KW-1133">Transmembrane helix</keyword>
<keyword evidence="1" id="KW-0812">Transmembrane</keyword>
<feature type="transmembrane region" description="Helical" evidence="1">
    <location>
        <begin position="20"/>
        <end position="42"/>
    </location>
</feature>
<keyword evidence="1" id="KW-0472">Membrane</keyword>
<organism evidence="2 3">
    <name type="scientific">Sulfobacillus harzensis</name>
    <dbReference type="NCBI Taxonomy" id="2729629"/>
    <lineage>
        <taxon>Bacteria</taxon>
        <taxon>Bacillati</taxon>
        <taxon>Bacillota</taxon>
        <taxon>Clostridia</taxon>
        <taxon>Eubacteriales</taxon>
        <taxon>Clostridiales Family XVII. Incertae Sedis</taxon>
        <taxon>Sulfobacillus</taxon>
    </lineage>
</organism>
<dbReference type="RefSeq" id="WP_169100801.1">
    <property type="nucleotide sequence ID" value="NZ_JABBVZ010000053.1"/>
</dbReference>
<proteinExistence type="predicted"/>
<dbReference type="AlphaFoldDB" id="A0A7Y0L7S5"/>
<evidence type="ECO:0000313" key="2">
    <source>
        <dbReference type="EMBL" id="NMP23484.1"/>
    </source>
</evidence>
<feature type="transmembrane region" description="Helical" evidence="1">
    <location>
        <begin position="54"/>
        <end position="75"/>
    </location>
</feature>
<keyword evidence="3" id="KW-1185">Reference proteome</keyword>
<comment type="caution">
    <text evidence="2">The sequence shown here is derived from an EMBL/GenBank/DDBJ whole genome shotgun (WGS) entry which is preliminary data.</text>
</comment>
<name>A0A7Y0L7S5_9FIRM</name>
<protein>
    <recommendedName>
        <fullName evidence="4">PrgI family protein</fullName>
    </recommendedName>
</protein>